<evidence type="ECO:0000313" key="2">
    <source>
        <dbReference type="EMBL" id="TSE04002.1"/>
    </source>
</evidence>
<protein>
    <recommendedName>
        <fullName evidence="4">SLATT domain-containing protein</fullName>
    </recommendedName>
</protein>
<keyword evidence="3" id="KW-1185">Reference proteome</keyword>
<reference evidence="2 3" key="1">
    <citation type="submission" date="2019-07" db="EMBL/GenBank/DDBJ databases">
        <title>The draft genome sequence of Aquimarina algiphila M91.</title>
        <authorList>
            <person name="Meng X."/>
        </authorList>
    </citation>
    <scope>NUCLEOTIDE SEQUENCE [LARGE SCALE GENOMIC DNA]</scope>
    <source>
        <strain evidence="2 3">M91</strain>
    </source>
</reference>
<keyword evidence="1" id="KW-1133">Transmembrane helix</keyword>
<dbReference type="EMBL" id="VLNR01000092">
    <property type="protein sequence ID" value="TSE04002.1"/>
    <property type="molecule type" value="Genomic_DNA"/>
</dbReference>
<proteinExistence type="predicted"/>
<gene>
    <name evidence="2" type="ORF">FOF46_27835</name>
</gene>
<sequence>MTKILNINKGLQKELEFSNSKFKEWLVNLDTEVENLDKTTKTRKYTATILKLIVVISGIVIASGFLKDADIIVQIIGAVVLLITAIERVFANLDKLLSTVAAKNAFNRVRREVVRIHTNRIRPILGLKETKPEEAAKKIIELQSELIDKLMKIDDEIKTNLENKNYDILGRLTLEDKE</sequence>
<keyword evidence="1" id="KW-0472">Membrane</keyword>
<accession>A0A554VBP3</accession>
<comment type="caution">
    <text evidence="2">The sequence shown here is derived from an EMBL/GenBank/DDBJ whole genome shotgun (WGS) entry which is preliminary data.</text>
</comment>
<evidence type="ECO:0000256" key="1">
    <source>
        <dbReference type="SAM" id="Phobius"/>
    </source>
</evidence>
<name>A0A554VBP3_9FLAO</name>
<evidence type="ECO:0008006" key="4">
    <source>
        <dbReference type="Google" id="ProtNLM"/>
    </source>
</evidence>
<dbReference type="OrthoDB" id="1493358at2"/>
<feature type="transmembrane region" description="Helical" evidence="1">
    <location>
        <begin position="71"/>
        <end position="90"/>
    </location>
</feature>
<feature type="transmembrane region" description="Helical" evidence="1">
    <location>
        <begin position="45"/>
        <end position="65"/>
    </location>
</feature>
<organism evidence="2 3">
    <name type="scientific">Aquimarina algiphila</name>
    <dbReference type="NCBI Taxonomy" id="2047982"/>
    <lineage>
        <taxon>Bacteria</taxon>
        <taxon>Pseudomonadati</taxon>
        <taxon>Bacteroidota</taxon>
        <taxon>Flavobacteriia</taxon>
        <taxon>Flavobacteriales</taxon>
        <taxon>Flavobacteriaceae</taxon>
        <taxon>Aquimarina</taxon>
    </lineage>
</organism>
<evidence type="ECO:0000313" key="3">
    <source>
        <dbReference type="Proteomes" id="UP000318833"/>
    </source>
</evidence>
<dbReference type="AlphaFoldDB" id="A0A554VBP3"/>
<dbReference type="RefSeq" id="WP_109438238.1">
    <property type="nucleotide sequence ID" value="NZ_CANLFO010000002.1"/>
</dbReference>
<keyword evidence="1" id="KW-0812">Transmembrane</keyword>
<dbReference type="Proteomes" id="UP000318833">
    <property type="component" value="Unassembled WGS sequence"/>
</dbReference>